<feature type="compositionally biased region" description="Low complexity" evidence="1">
    <location>
        <begin position="237"/>
        <end position="247"/>
    </location>
</feature>
<dbReference type="GO" id="GO:0016740">
    <property type="term" value="F:transferase activity"/>
    <property type="evidence" value="ECO:0007669"/>
    <property type="project" value="UniProtKB-KW"/>
</dbReference>
<evidence type="ECO:0000256" key="1">
    <source>
        <dbReference type="SAM" id="MobiDB-lite"/>
    </source>
</evidence>
<dbReference type="SUPFAM" id="SSF53448">
    <property type="entry name" value="Nucleotide-diphospho-sugar transferases"/>
    <property type="match status" value="1"/>
</dbReference>
<proteinExistence type="predicted"/>
<keyword evidence="4" id="KW-1185">Reference proteome</keyword>
<dbReference type="PANTHER" id="PTHR32385">
    <property type="entry name" value="MANNOSYL PHOSPHORYLINOSITOL CERAMIDE SYNTHASE"/>
    <property type="match status" value="1"/>
</dbReference>
<dbReference type="Proteomes" id="UP001185984">
    <property type="component" value="Unassembled WGS sequence"/>
</dbReference>
<dbReference type="RefSeq" id="WP_317515464.1">
    <property type="nucleotide sequence ID" value="NZ_JAPTHD010000001.1"/>
</dbReference>
<evidence type="ECO:0000259" key="2">
    <source>
        <dbReference type="Pfam" id="PF04230"/>
    </source>
</evidence>
<comment type="caution">
    <text evidence="3">The sequence shown here is derived from an EMBL/GenBank/DDBJ whole genome shotgun (WGS) entry which is preliminary data.</text>
</comment>
<evidence type="ECO:0000313" key="4">
    <source>
        <dbReference type="Proteomes" id="UP001185984"/>
    </source>
</evidence>
<dbReference type="Pfam" id="PF05704">
    <property type="entry name" value="Caps_synth"/>
    <property type="match status" value="1"/>
</dbReference>
<organism evidence="3 4">
    <name type="scientific">Sphingobium naphthae</name>
    <dbReference type="NCBI Taxonomy" id="1886786"/>
    <lineage>
        <taxon>Bacteria</taxon>
        <taxon>Pseudomonadati</taxon>
        <taxon>Pseudomonadota</taxon>
        <taxon>Alphaproteobacteria</taxon>
        <taxon>Sphingomonadales</taxon>
        <taxon>Sphingomonadaceae</taxon>
        <taxon>Sphingobium</taxon>
    </lineage>
</organism>
<dbReference type="Gene3D" id="3.90.550.20">
    <property type="match status" value="1"/>
</dbReference>
<dbReference type="InterPro" id="IPR051706">
    <property type="entry name" value="Glycosyltransferase_domain"/>
</dbReference>
<feature type="compositionally biased region" description="Low complexity" evidence="1">
    <location>
        <begin position="255"/>
        <end position="265"/>
    </location>
</feature>
<evidence type="ECO:0000313" key="3">
    <source>
        <dbReference type="EMBL" id="MDV5822237.1"/>
    </source>
</evidence>
<gene>
    <name evidence="3" type="ORF">O0R41_01285</name>
</gene>
<dbReference type="InterPro" id="IPR007345">
    <property type="entry name" value="Polysacch_pyruvyl_Trfase"/>
</dbReference>
<dbReference type="EMBL" id="JAPTHD010000001">
    <property type="protein sequence ID" value="MDV5822237.1"/>
    <property type="molecule type" value="Genomic_DNA"/>
</dbReference>
<name>A0ABU3ZRY0_9SPHN</name>
<dbReference type="Pfam" id="PF04230">
    <property type="entry name" value="PS_pyruv_trans"/>
    <property type="match status" value="1"/>
</dbReference>
<accession>A0ABU3ZRY0</accession>
<protein>
    <submittedName>
        <fullName evidence="3">Polysaccharide pyruvyl transferase family protein</fullName>
    </submittedName>
</protein>
<feature type="domain" description="Polysaccharide pyruvyl transferase" evidence="2">
    <location>
        <begin position="275"/>
        <end position="486"/>
    </location>
</feature>
<feature type="region of interest" description="Disordered" evidence="1">
    <location>
        <begin position="235"/>
        <end position="265"/>
    </location>
</feature>
<reference evidence="4" key="1">
    <citation type="journal article" date="2022" name="J Environ Chem Eng">
        <title>Biodegradation of petroleum oil using a constructed nonpathogenic and heavy metal-tolerant bacterial consortium isolated from marine sponges.</title>
        <authorList>
            <person name="Dechsakulwatana C."/>
            <person name="Rungsihiranrut A."/>
            <person name="Muangchinda C."/>
            <person name="Ningthoujam R."/>
            <person name="Klankeo P."/>
            <person name="Pinyakong O."/>
        </authorList>
    </citation>
    <scope>NUCLEOTIDE SEQUENCE [LARGE SCALE GENOMIC DNA]</scope>
    <source>
        <strain evidence="4">MO2-4</strain>
    </source>
</reference>
<dbReference type="InterPro" id="IPR029044">
    <property type="entry name" value="Nucleotide-diphossugar_trans"/>
</dbReference>
<sequence>MSDPVLRGNFRRIIWTCWFQGLDQAPSLVQRCIESWIKHNPGWDLRCLDRHTVLHYAPSLNDLNLTNAVITAASLSDIVRINLLHEYGGVWVDASLFCNRPLEAWLPDHMEQGFFAFRRPEPDRPLASWFLAARPHHPIVARWTRTVRDYWRDRRQADDYFWFHRSFRTLCETDPDVAAQWRRVPKVSAIPPHQIQRLGMTSPARDSIEKVDRTLPLFKLTYRYPVAEDGPDSLLSAIIGPPGAARATPPPTQVAPPSSSSSAPTIAGLRLGTENIGDHIQIIAADRLLDRFGLPPRLRIDRDEGLGDPPVPGADQPVPMLMNGWFKRGEQGWPPHAHVDPIFLGFHVRPKQSRALLSPASIAYLRRHQPIGCRDSFTTETLRDWGIDAFESHCLTLTLPRRLPGEGQTRTFVVSRDHRLAEALPASLGPTLPLLHYSGQQDFDRNMARAAAMLALYRDQARLIVTSLLHCALPAIAMGIPVVMFYPINSERGHQSDRERFSSLEQLIPIWRIEDMDQVDWSPTPPDVGAIKLALLDRLSAALSSRGLTQFRVLGPIAPASALPPR</sequence>
<keyword evidence="3" id="KW-0808">Transferase</keyword>
<dbReference type="InterPro" id="IPR008441">
    <property type="entry name" value="AfumC-like_glycosyl_Trfase"/>
</dbReference>
<dbReference type="PANTHER" id="PTHR32385:SF15">
    <property type="entry name" value="INOSITOL PHOSPHOCERAMIDE MANNOSYLTRANSFERASE 1"/>
    <property type="match status" value="1"/>
</dbReference>